<keyword evidence="4" id="KW-1185">Reference proteome</keyword>
<dbReference type="eggNOG" id="ENOG502RBIV">
    <property type="taxonomic scope" value="Eukaryota"/>
</dbReference>
<gene>
    <name evidence="3" type="ORF">CC1G_02095</name>
</gene>
<comment type="caution">
    <text evidence="3">The sequence shown here is derived from an EMBL/GenBank/DDBJ whole genome shotgun (WGS) entry which is preliminary data.</text>
</comment>
<feature type="compositionally biased region" description="Basic and acidic residues" evidence="1">
    <location>
        <begin position="282"/>
        <end position="299"/>
    </location>
</feature>
<dbReference type="Proteomes" id="UP000001861">
    <property type="component" value="Unassembled WGS sequence"/>
</dbReference>
<evidence type="ECO:0000256" key="2">
    <source>
        <dbReference type="SAM" id="Phobius"/>
    </source>
</evidence>
<feature type="transmembrane region" description="Helical" evidence="2">
    <location>
        <begin position="179"/>
        <end position="198"/>
    </location>
</feature>
<feature type="region of interest" description="Disordered" evidence="1">
    <location>
        <begin position="1"/>
        <end position="43"/>
    </location>
</feature>
<accession>A8NK61</accession>
<name>A8NK61_COPC7</name>
<dbReference type="RefSeq" id="XP_001834359.2">
    <property type="nucleotide sequence ID" value="XM_001834307.2"/>
</dbReference>
<proteinExistence type="predicted"/>
<protein>
    <submittedName>
        <fullName evidence="3">Uncharacterized protein</fullName>
    </submittedName>
</protein>
<dbReference type="KEGG" id="cci:CC1G_02095"/>
<reference evidence="3 4" key="1">
    <citation type="journal article" date="2010" name="Proc. Natl. Acad. Sci. U.S.A.">
        <title>Insights into evolution of multicellular fungi from the assembled chromosomes of the mushroom Coprinopsis cinerea (Coprinus cinereus).</title>
        <authorList>
            <person name="Stajich J.E."/>
            <person name="Wilke S.K."/>
            <person name="Ahren D."/>
            <person name="Au C.H."/>
            <person name="Birren B.W."/>
            <person name="Borodovsky M."/>
            <person name="Burns C."/>
            <person name="Canback B."/>
            <person name="Casselton L.A."/>
            <person name="Cheng C.K."/>
            <person name="Deng J."/>
            <person name="Dietrich F.S."/>
            <person name="Fargo D.C."/>
            <person name="Farman M.L."/>
            <person name="Gathman A.C."/>
            <person name="Goldberg J."/>
            <person name="Guigo R."/>
            <person name="Hoegger P.J."/>
            <person name="Hooker J.B."/>
            <person name="Huggins A."/>
            <person name="James T.Y."/>
            <person name="Kamada T."/>
            <person name="Kilaru S."/>
            <person name="Kodira C."/>
            <person name="Kues U."/>
            <person name="Kupfer D."/>
            <person name="Kwan H.S."/>
            <person name="Lomsadze A."/>
            <person name="Li W."/>
            <person name="Lilly W.W."/>
            <person name="Ma L.J."/>
            <person name="Mackey A.J."/>
            <person name="Manning G."/>
            <person name="Martin F."/>
            <person name="Muraguchi H."/>
            <person name="Natvig D.O."/>
            <person name="Palmerini H."/>
            <person name="Ramesh M.A."/>
            <person name="Rehmeyer C.J."/>
            <person name="Roe B.A."/>
            <person name="Shenoy N."/>
            <person name="Stanke M."/>
            <person name="Ter-Hovhannisyan V."/>
            <person name="Tunlid A."/>
            <person name="Velagapudi R."/>
            <person name="Vision T.J."/>
            <person name="Zeng Q."/>
            <person name="Zolan M.E."/>
            <person name="Pukkila P.J."/>
        </authorList>
    </citation>
    <scope>NUCLEOTIDE SEQUENCE [LARGE SCALE GENOMIC DNA]</scope>
    <source>
        <strain evidence="4">Okayama-7 / 130 / ATCC MYA-4618 / FGSC 9003</strain>
    </source>
</reference>
<organism evidence="3 4">
    <name type="scientific">Coprinopsis cinerea (strain Okayama-7 / 130 / ATCC MYA-4618 / FGSC 9003)</name>
    <name type="common">Inky cap fungus</name>
    <name type="synonym">Hormographiella aspergillata</name>
    <dbReference type="NCBI Taxonomy" id="240176"/>
    <lineage>
        <taxon>Eukaryota</taxon>
        <taxon>Fungi</taxon>
        <taxon>Dikarya</taxon>
        <taxon>Basidiomycota</taxon>
        <taxon>Agaricomycotina</taxon>
        <taxon>Agaricomycetes</taxon>
        <taxon>Agaricomycetidae</taxon>
        <taxon>Agaricales</taxon>
        <taxon>Agaricineae</taxon>
        <taxon>Psathyrellaceae</taxon>
        <taxon>Coprinopsis</taxon>
    </lineage>
</organism>
<feature type="compositionally biased region" description="Polar residues" evidence="1">
    <location>
        <begin position="1"/>
        <end position="10"/>
    </location>
</feature>
<dbReference type="InParanoid" id="A8NK61"/>
<dbReference type="VEuPathDB" id="FungiDB:CC1G_02095"/>
<keyword evidence="2" id="KW-0472">Membrane</keyword>
<feature type="region of interest" description="Disordered" evidence="1">
    <location>
        <begin position="246"/>
        <end position="319"/>
    </location>
</feature>
<feature type="transmembrane region" description="Helical" evidence="2">
    <location>
        <begin position="149"/>
        <end position="167"/>
    </location>
</feature>
<evidence type="ECO:0000313" key="4">
    <source>
        <dbReference type="Proteomes" id="UP000001861"/>
    </source>
</evidence>
<dbReference type="EMBL" id="AACS02000010">
    <property type="protein sequence ID" value="EAU87336.2"/>
    <property type="molecule type" value="Genomic_DNA"/>
</dbReference>
<feature type="transmembrane region" description="Helical" evidence="2">
    <location>
        <begin position="101"/>
        <end position="122"/>
    </location>
</feature>
<feature type="transmembrane region" description="Helical" evidence="2">
    <location>
        <begin position="204"/>
        <end position="228"/>
    </location>
</feature>
<dbReference type="OrthoDB" id="2881112at2759"/>
<dbReference type="GeneID" id="6010873"/>
<dbReference type="AlphaFoldDB" id="A8NK61"/>
<evidence type="ECO:0000256" key="1">
    <source>
        <dbReference type="SAM" id="MobiDB-lite"/>
    </source>
</evidence>
<sequence>MSSTSPSNQHSGSSAASGSDAMQRTSELAQRLSKDGADLAQRLSKDGSNLAQKVASNINDPVHNPIRTTQRTLEASRNIFAQRTDPSRSGSGHSSKAQRIVFIKGVFDLFLAASLVWMPGLLYDGPISGFVSAVTTLPKPNWEMDTGNAYGLASLILGAGMAGICAAESTSDDAYKVIATLNGVFAAAGLLGCIFSPHKFGSSFLLLAALQDVFWFFTIVNAGGYGVLETLGLSAKAVVNEEERLAKRDERAARKKGEIDENEGAPTGSEREGDFEGLNKGLEQDLREDKRRMDQDEHGVAFGTGDINNFNDYKKTNIN</sequence>
<feature type="compositionally biased region" description="Basic and acidic residues" evidence="1">
    <location>
        <begin position="246"/>
        <end position="259"/>
    </location>
</feature>
<keyword evidence="2" id="KW-0812">Transmembrane</keyword>
<evidence type="ECO:0000313" key="3">
    <source>
        <dbReference type="EMBL" id="EAU87336.2"/>
    </source>
</evidence>
<dbReference type="HOGENOM" id="CLU_871576_0_0_1"/>
<keyword evidence="2" id="KW-1133">Transmembrane helix</keyword>